<dbReference type="AlphaFoldDB" id="A0A6A6BFT0"/>
<feature type="compositionally biased region" description="Low complexity" evidence="1">
    <location>
        <begin position="147"/>
        <end position="161"/>
    </location>
</feature>
<feature type="compositionally biased region" description="Pro residues" evidence="1">
    <location>
        <begin position="427"/>
        <end position="446"/>
    </location>
</feature>
<feature type="compositionally biased region" description="Low complexity" evidence="1">
    <location>
        <begin position="467"/>
        <end position="488"/>
    </location>
</feature>
<dbReference type="GeneID" id="54301700"/>
<feature type="compositionally biased region" description="Polar residues" evidence="1">
    <location>
        <begin position="203"/>
        <end position="212"/>
    </location>
</feature>
<protein>
    <submittedName>
        <fullName evidence="2">Uncharacterized protein</fullName>
    </submittedName>
</protein>
<organism evidence="2 3">
    <name type="scientific">Aplosporella prunicola CBS 121167</name>
    <dbReference type="NCBI Taxonomy" id="1176127"/>
    <lineage>
        <taxon>Eukaryota</taxon>
        <taxon>Fungi</taxon>
        <taxon>Dikarya</taxon>
        <taxon>Ascomycota</taxon>
        <taxon>Pezizomycotina</taxon>
        <taxon>Dothideomycetes</taxon>
        <taxon>Dothideomycetes incertae sedis</taxon>
        <taxon>Botryosphaeriales</taxon>
        <taxon>Aplosporellaceae</taxon>
        <taxon>Aplosporella</taxon>
    </lineage>
</organism>
<evidence type="ECO:0000256" key="1">
    <source>
        <dbReference type="SAM" id="MobiDB-lite"/>
    </source>
</evidence>
<feature type="region of interest" description="Disordered" evidence="1">
    <location>
        <begin position="1"/>
        <end position="239"/>
    </location>
</feature>
<reference evidence="2" key="1">
    <citation type="journal article" date="2020" name="Stud. Mycol.">
        <title>101 Dothideomycetes genomes: a test case for predicting lifestyles and emergence of pathogens.</title>
        <authorList>
            <person name="Haridas S."/>
            <person name="Albert R."/>
            <person name="Binder M."/>
            <person name="Bloem J."/>
            <person name="Labutti K."/>
            <person name="Salamov A."/>
            <person name="Andreopoulos B."/>
            <person name="Baker S."/>
            <person name="Barry K."/>
            <person name="Bills G."/>
            <person name="Bluhm B."/>
            <person name="Cannon C."/>
            <person name="Castanera R."/>
            <person name="Culley D."/>
            <person name="Daum C."/>
            <person name="Ezra D."/>
            <person name="Gonzalez J."/>
            <person name="Henrissat B."/>
            <person name="Kuo A."/>
            <person name="Liang C."/>
            <person name="Lipzen A."/>
            <person name="Lutzoni F."/>
            <person name="Magnuson J."/>
            <person name="Mondo S."/>
            <person name="Nolan M."/>
            <person name="Ohm R."/>
            <person name="Pangilinan J."/>
            <person name="Park H.-J."/>
            <person name="Ramirez L."/>
            <person name="Alfaro M."/>
            <person name="Sun H."/>
            <person name="Tritt A."/>
            <person name="Yoshinaga Y."/>
            <person name="Zwiers L.-H."/>
            <person name="Turgeon B."/>
            <person name="Goodwin S."/>
            <person name="Spatafora J."/>
            <person name="Crous P."/>
            <person name="Grigoriev I."/>
        </authorList>
    </citation>
    <scope>NUCLEOTIDE SEQUENCE</scope>
    <source>
        <strain evidence="2">CBS 121167</strain>
    </source>
</reference>
<feature type="compositionally biased region" description="Polar residues" evidence="1">
    <location>
        <begin position="49"/>
        <end position="66"/>
    </location>
</feature>
<dbReference type="Proteomes" id="UP000799438">
    <property type="component" value="Unassembled WGS sequence"/>
</dbReference>
<name>A0A6A6BFT0_9PEZI</name>
<feature type="region of interest" description="Disordered" evidence="1">
    <location>
        <begin position="264"/>
        <end position="287"/>
    </location>
</feature>
<evidence type="ECO:0000313" key="2">
    <source>
        <dbReference type="EMBL" id="KAF2141351.1"/>
    </source>
</evidence>
<dbReference type="EMBL" id="ML995487">
    <property type="protein sequence ID" value="KAF2141351.1"/>
    <property type="molecule type" value="Genomic_DNA"/>
</dbReference>
<sequence>MPPKRKPTKRQKAGNTQKPSSDAASSKPAQQVQQPQQSNTVNSEHENIHGTNGSVTGSPNRVNNDNASKDVDSTAQDGIGQGSTRQTPVATTSRRSTRSSARFQQTPGQESPRSETGRRRKVAEPSGPNVSQLEAPPQNRAAPQVNAVPQVQAALASQASSPPEPLSTANSLPTNGHMVQGINESAMAPPTPAPSTGPMPTSIPQTGFQPSIAQPGFQPHLQGPAPRTQQPLPPPPGMPVFPHPTKGLPGGPIFHLTMYQGPQSQLPNRSVLQSTQPSNLTPQRQFSQQVYGQPQALMPYRGPYAPMQQPSTITGGADHRGPALPAQNAALPPHFPPSQFQPYPPNPYSNPYFGGLNPEQQRAAFLENQHREHVNREEFERRTAPIRNRTTKLVTDEEREELLRLARAGGAIIESIHPIVNMNAPPSLPWVPPPQPQQMLPPPARAPPSGSASLLATPMATPQLAVASASATPAAQTPPTTTTLISAIPTPPGPSPAVQPELPAPAAAVPAASAAAGRRASTASTTSGRRMSARVQSRQATQEPQPQPQHEPETATETPEPAAKSRGRKTRGQAQKKDKGKQRASLAKEADSKLQNGDDAEMGGTPN</sequence>
<dbReference type="RefSeq" id="XP_033397064.1">
    <property type="nucleotide sequence ID" value="XM_033544204.1"/>
</dbReference>
<feature type="compositionally biased region" description="Basic residues" evidence="1">
    <location>
        <begin position="1"/>
        <end position="12"/>
    </location>
</feature>
<proteinExistence type="predicted"/>
<keyword evidence="3" id="KW-1185">Reference proteome</keyword>
<accession>A0A6A6BFT0</accession>
<feature type="compositionally biased region" description="Low complexity" evidence="1">
    <location>
        <begin position="17"/>
        <end position="38"/>
    </location>
</feature>
<feature type="compositionally biased region" description="Low complexity" evidence="1">
    <location>
        <begin position="504"/>
        <end position="544"/>
    </location>
</feature>
<feature type="compositionally biased region" description="Low complexity" evidence="1">
    <location>
        <begin position="90"/>
        <end position="102"/>
    </location>
</feature>
<gene>
    <name evidence="2" type="ORF">K452DRAFT_318988</name>
</gene>
<feature type="region of interest" description="Disordered" evidence="1">
    <location>
        <begin position="467"/>
        <end position="607"/>
    </location>
</feature>
<feature type="region of interest" description="Disordered" evidence="1">
    <location>
        <begin position="427"/>
        <end position="455"/>
    </location>
</feature>
<evidence type="ECO:0000313" key="3">
    <source>
        <dbReference type="Proteomes" id="UP000799438"/>
    </source>
</evidence>